<dbReference type="NCBIfam" id="TIGR01007">
    <property type="entry name" value="eps_fam"/>
    <property type="match status" value="1"/>
</dbReference>
<dbReference type="InterPro" id="IPR005702">
    <property type="entry name" value="Wzc-like_C"/>
</dbReference>
<proteinExistence type="inferred from homology"/>
<dbReference type="GO" id="GO:0005886">
    <property type="term" value="C:plasma membrane"/>
    <property type="evidence" value="ECO:0007669"/>
    <property type="project" value="UniProtKB-SubCell"/>
</dbReference>
<feature type="domain" description="Polysaccharide chain length determinant N-terminal" evidence="17">
    <location>
        <begin position="16"/>
        <end position="112"/>
    </location>
</feature>
<evidence type="ECO:0000256" key="11">
    <source>
        <dbReference type="ARBA" id="ARBA00022840"/>
    </source>
</evidence>
<dbReference type="SUPFAM" id="SSF52540">
    <property type="entry name" value="P-loop containing nucleoside triphosphate hydrolases"/>
    <property type="match status" value="1"/>
</dbReference>
<evidence type="ECO:0000256" key="12">
    <source>
        <dbReference type="ARBA" id="ARBA00022989"/>
    </source>
</evidence>
<evidence type="ECO:0000256" key="10">
    <source>
        <dbReference type="ARBA" id="ARBA00022777"/>
    </source>
</evidence>
<dbReference type="PANTHER" id="PTHR32309:SF13">
    <property type="entry name" value="FERRIC ENTEROBACTIN TRANSPORT PROTEIN FEPE"/>
    <property type="match status" value="1"/>
</dbReference>
<dbReference type="InterPro" id="IPR003856">
    <property type="entry name" value="LPS_length_determ_N"/>
</dbReference>
<keyword evidence="13 16" id="KW-0472">Membrane</keyword>
<evidence type="ECO:0000259" key="19">
    <source>
        <dbReference type="Pfam" id="PF13807"/>
    </source>
</evidence>
<evidence type="ECO:0000256" key="14">
    <source>
        <dbReference type="ARBA" id="ARBA00023137"/>
    </source>
</evidence>
<dbReference type="CDD" id="cd05387">
    <property type="entry name" value="BY-kinase"/>
    <property type="match status" value="1"/>
</dbReference>
<comment type="catalytic activity">
    <reaction evidence="15">
        <text>L-tyrosyl-[protein] + ATP = O-phospho-L-tyrosyl-[protein] + ADP + H(+)</text>
        <dbReference type="Rhea" id="RHEA:10596"/>
        <dbReference type="Rhea" id="RHEA-COMP:10136"/>
        <dbReference type="Rhea" id="RHEA-COMP:20101"/>
        <dbReference type="ChEBI" id="CHEBI:15378"/>
        <dbReference type="ChEBI" id="CHEBI:30616"/>
        <dbReference type="ChEBI" id="CHEBI:46858"/>
        <dbReference type="ChEBI" id="CHEBI:61978"/>
        <dbReference type="ChEBI" id="CHEBI:456216"/>
        <dbReference type="EC" id="2.7.10.2"/>
    </reaction>
</comment>
<evidence type="ECO:0000259" key="17">
    <source>
        <dbReference type="Pfam" id="PF02706"/>
    </source>
</evidence>
<name>A0A7K0G4Q3_9SPHI</name>
<dbReference type="AlphaFoldDB" id="A0A7K0G4Q3"/>
<evidence type="ECO:0000256" key="3">
    <source>
        <dbReference type="ARBA" id="ARBA00008883"/>
    </source>
</evidence>
<reference evidence="20 21" key="1">
    <citation type="submission" date="2019-11" db="EMBL/GenBank/DDBJ databases">
        <title>Pedobacter petrophilus genome.</title>
        <authorList>
            <person name="Feldbauer M.J."/>
            <person name="Newman J.D."/>
        </authorList>
    </citation>
    <scope>NUCLEOTIDE SEQUENCE [LARGE SCALE GENOMIC DNA]</scope>
    <source>
        <strain evidence="20 21">LMG 29686</strain>
    </source>
</reference>
<evidence type="ECO:0000256" key="8">
    <source>
        <dbReference type="ARBA" id="ARBA00022692"/>
    </source>
</evidence>
<evidence type="ECO:0000313" key="20">
    <source>
        <dbReference type="EMBL" id="MRX78219.1"/>
    </source>
</evidence>
<keyword evidence="10 20" id="KW-0418">Kinase</keyword>
<dbReference type="RefSeq" id="WP_154282629.1">
    <property type="nucleotide sequence ID" value="NZ_JBHUJQ010000001.1"/>
</dbReference>
<feature type="transmembrane region" description="Helical" evidence="16">
    <location>
        <begin position="31"/>
        <end position="49"/>
    </location>
</feature>
<dbReference type="GO" id="GO:0005524">
    <property type="term" value="F:ATP binding"/>
    <property type="evidence" value="ECO:0007669"/>
    <property type="project" value="UniProtKB-KW"/>
</dbReference>
<keyword evidence="5" id="KW-1003">Cell membrane</keyword>
<evidence type="ECO:0000256" key="16">
    <source>
        <dbReference type="SAM" id="Phobius"/>
    </source>
</evidence>
<dbReference type="FunFam" id="3.40.50.300:FF:000527">
    <property type="entry name" value="Tyrosine-protein kinase etk"/>
    <property type="match status" value="1"/>
</dbReference>
<keyword evidence="21" id="KW-1185">Reference proteome</keyword>
<dbReference type="Proteomes" id="UP000487757">
    <property type="component" value="Unassembled WGS sequence"/>
</dbReference>
<dbReference type="Pfam" id="PF13614">
    <property type="entry name" value="AAA_31"/>
    <property type="match status" value="1"/>
</dbReference>
<comment type="caution">
    <text evidence="20">The sequence shown here is derived from an EMBL/GenBank/DDBJ whole genome shotgun (WGS) entry which is preliminary data.</text>
</comment>
<dbReference type="EC" id="2.7.10.2" evidence="4"/>
<feature type="transmembrane region" description="Helical" evidence="16">
    <location>
        <begin position="495"/>
        <end position="517"/>
    </location>
</feature>
<keyword evidence="8 16" id="KW-0812">Transmembrane</keyword>
<evidence type="ECO:0000259" key="18">
    <source>
        <dbReference type="Pfam" id="PF13614"/>
    </source>
</evidence>
<keyword evidence="11" id="KW-0067">ATP-binding</keyword>
<dbReference type="Gene3D" id="3.40.50.300">
    <property type="entry name" value="P-loop containing nucleotide triphosphate hydrolases"/>
    <property type="match status" value="1"/>
</dbReference>
<keyword evidence="6" id="KW-0997">Cell inner membrane</keyword>
<accession>A0A7K0G4Q3</accession>
<gene>
    <name evidence="20" type="ORF">GJU39_19235</name>
</gene>
<comment type="similarity">
    <text evidence="2">Belongs to the CpsD/CapB family.</text>
</comment>
<evidence type="ECO:0000256" key="4">
    <source>
        <dbReference type="ARBA" id="ARBA00011903"/>
    </source>
</evidence>
<evidence type="ECO:0000256" key="2">
    <source>
        <dbReference type="ARBA" id="ARBA00007316"/>
    </source>
</evidence>
<dbReference type="InterPro" id="IPR032807">
    <property type="entry name" value="GNVR"/>
</dbReference>
<evidence type="ECO:0000256" key="5">
    <source>
        <dbReference type="ARBA" id="ARBA00022475"/>
    </source>
</evidence>
<evidence type="ECO:0000256" key="1">
    <source>
        <dbReference type="ARBA" id="ARBA00004429"/>
    </source>
</evidence>
<dbReference type="InterPro" id="IPR050445">
    <property type="entry name" value="Bact_polysacc_biosynth/exp"/>
</dbReference>
<keyword evidence="14" id="KW-0829">Tyrosine-protein kinase</keyword>
<comment type="subcellular location">
    <subcellularLocation>
        <location evidence="1">Cell inner membrane</location>
        <topology evidence="1">Multi-pass membrane protein</topology>
    </subcellularLocation>
</comment>
<evidence type="ECO:0000256" key="6">
    <source>
        <dbReference type="ARBA" id="ARBA00022519"/>
    </source>
</evidence>
<sequence>MNSIPEQNLDLRAEDETLDIRKIILKLLDNWYLYLGAVLISLIIAYFYSKYTPPIYQISSKVLVNSNDKGGSPGAQGSALMDLGGIMGGKSSVDNEVEILRTRFLMEQVVRQMELNIVYQEKVGFKKREIYQTPIKLSITKALDTISQTLVTVDVTGSNTLKVSANDFEKEIRFNEEFNLNGVGIVKLIPTGIAKLEHGKFLIQVSSIDDRVAELQGKMTVGVTNKQVTIMDLGLSYPHPRKGEDILRAIINRYISSSLEEKNIIADSTTTFIQKRLSIISGELGDVENKQERFKQNNKLTDMSEQSKLLVQSTSAFTNELAKAETQITVLSELEGYLKDESKNKRVFPASLLSSDMVFSGIMSQYNSLLIERDKRLLSDTEESPFIKNIDEQISGLRAGLLSNIQSSKNSYIITRDKLRSQLNQAEGRGEQVPQIEKDYLKLARNQQIKQELYIFLMQKAEETAISKTSNLAIAKTIDPPKSAIAPISPKQNTIYLIAIVIGLIIPTVFIILINLLNTTVSTKEDITSATITPIIGEINHNSSTDNLIVAHQGRSAISEQFRALRTNLSFYLKTSSQKVILLTSTASGEGKSFTAINLGNILALAGKKVLLMELDLRKPGLSAKLGVANTTGFSNYTIDPSVKVQHIIKPLAINPNMFIISSGPLPPNPAETIMSEHTDDLIAQLKEQFDYIIMDAPPVGIITDAQLLAKYADATLYIIRQKVTQKNQLYIVDQLYRTQRMNNLGIVVNDIVPKDYGYGYGYGSYGENETNSTFKSLLKKFRG</sequence>
<evidence type="ECO:0000256" key="15">
    <source>
        <dbReference type="ARBA" id="ARBA00051245"/>
    </source>
</evidence>
<protein>
    <recommendedName>
        <fullName evidence="4">non-specific protein-tyrosine kinase</fullName>
        <ecNumber evidence="4">2.7.10.2</ecNumber>
    </recommendedName>
</protein>
<dbReference type="PANTHER" id="PTHR32309">
    <property type="entry name" value="TYROSINE-PROTEIN KINASE"/>
    <property type="match status" value="1"/>
</dbReference>
<keyword evidence="12 16" id="KW-1133">Transmembrane helix</keyword>
<dbReference type="InterPro" id="IPR025669">
    <property type="entry name" value="AAA_dom"/>
</dbReference>
<dbReference type="InterPro" id="IPR027417">
    <property type="entry name" value="P-loop_NTPase"/>
</dbReference>
<dbReference type="Pfam" id="PF02706">
    <property type="entry name" value="Wzz"/>
    <property type="match status" value="1"/>
</dbReference>
<organism evidence="20 21">
    <name type="scientific">Pedobacter petrophilus</name>
    <dbReference type="NCBI Taxonomy" id="1908241"/>
    <lineage>
        <taxon>Bacteria</taxon>
        <taxon>Pseudomonadati</taxon>
        <taxon>Bacteroidota</taxon>
        <taxon>Sphingobacteriia</taxon>
        <taxon>Sphingobacteriales</taxon>
        <taxon>Sphingobacteriaceae</taxon>
        <taxon>Pedobacter</taxon>
    </lineage>
</organism>
<comment type="similarity">
    <text evidence="3">Belongs to the etk/wzc family.</text>
</comment>
<evidence type="ECO:0000256" key="9">
    <source>
        <dbReference type="ARBA" id="ARBA00022741"/>
    </source>
</evidence>
<dbReference type="OrthoDB" id="9794577at2"/>
<dbReference type="Pfam" id="PF13807">
    <property type="entry name" value="GNVR"/>
    <property type="match status" value="1"/>
</dbReference>
<feature type="domain" description="Tyrosine-protein kinase G-rich" evidence="19">
    <location>
        <begin position="436"/>
        <end position="513"/>
    </location>
</feature>
<keyword evidence="7 20" id="KW-0808">Transferase</keyword>
<dbReference type="GO" id="GO:0004715">
    <property type="term" value="F:non-membrane spanning protein tyrosine kinase activity"/>
    <property type="evidence" value="ECO:0007669"/>
    <property type="project" value="UniProtKB-EC"/>
</dbReference>
<keyword evidence="9" id="KW-0547">Nucleotide-binding</keyword>
<feature type="domain" description="AAA" evidence="18">
    <location>
        <begin position="579"/>
        <end position="710"/>
    </location>
</feature>
<evidence type="ECO:0000256" key="13">
    <source>
        <dbReference type="ARBA" id="ARBA00023136"/>
    </source>
</evidence>
<dbReference type="EMBL" id="WKKH01000043">
    <property type="protein sequence ID" value="MRX78219.1"/>
    <property type="molecule type" value="Genomic_DNA"/>
</dbReference>
<evidence type="ECO:0000256" key="7">
    <source>
        <dbReference type="ARBA" id="ARBA00022679"/>
    </source>
</evidence>
<evidence type="ECO:0000313" key="21">
    <source>
        <dbReference type="Proteomes" id="UP000487757"/>
    </source>
</evidence>
<dbReference type="GO" id="GO:0042802">
    <property type="term" value="F:identical protein binding"/>
    <property type="evidence" value="ECO:0007669"/>
    <property type="project" value="UniProtKB-ARBA"/>
</dbReference>